<dbReference type="OrthoDB" id="2939921at2"/>
<reference evidence="2 3" key="1">
    <citation type="submission" date="2016-05" db="EMBL/GenBank/DDBJ databases">
        <title>Paenibacillus sp. 1ZS3-15 nov., isolated from the rhizosphere soil.</title>
        <authorList>
            <person name="Zhang X.X."/>
            <person name="Zhang J."/>
        </authorList>
    </citation>
    <scope>NUCLEOTIDE SEQUENCE [LARGE SCALE GENOMIC DNA]</scope>
    <source>
        <strain evidence="2 3">1ZS3-15</strain>
    </source>
</reference>
<keyword evidence="1" id="KW-1133">Transmembrane helix</keyword>
<gene>
    <name evidence="2" type="ORF">A8708_29695</name>
</gene>
<dbReference type="AlphaFoldDB" id="A0A198AJF1"/>
<feature type="transmembrane region" description="Helical" evidence="1">
    <location>
        <begin position="33"/>
        <end position="50"/>
    </location>
</feature>
<keyword evidence="3" id="KW-1185">Reference proteome</keyword>
<evidence type="ECO:0000313" key="2">
    <source>
        <dbReference type="EMBL" id="OAS21068.1"/>
    </source>
</evidence>
<name>A0A198AJF1_9BACL</name>
<keyword evidence="1" id="KW-0812">Transmembrane</keyword>
<evidence type="ECO:0000313" key="3">
    <source>
        <dbReference type="Proteomes" id="UP000078454"/>
    </source>
</evidence>
<keyword evidence="1" id="KW-0472">Membrane</keyword>
<proteinExistence type="predicted"/>
<dbReference type="RefSeq" id="WP_068662646.1">
    <property type="nucleotide sequence ID" value="NZ_LYPB01000049.1"/>
</dbReference>
<protein>
    <submittedName>
        <fullName evidence="2">Uncharacterized protein</fullName>
    </submittedName>
</protein>
<sequence>MMLKLILLLITCVPLLFFDGVNFKKENARAKLMYGFFVAVMIYLSSIFIFEMRWPMLYDAADFLLGTPARLIVEFLHVTPH</sequence>
<dbReference type="EMBL" id="LYPB01000049">
    <property type="protein sequence ID" value="OAS21068.1"/>
    <property type="molecule type" value="Genomic_DNA"/>
</dbReference>
<accession>A0A198AJF1</accession>
<dbReference type="Proteomes" id="UP000078454">
    <property type="component" value="Unassembled WGS sequence"/>
</dbReference>
<evidence type="ECO:0000256" key="1">
    <source>
        <dbReference type="SAM" id="Phobius"/>
    </source>
</evidence>
<comment type="caution">
    <text evidence="2">The sequence shown here is derived from an EMBL/GenBank/DDBJ whole genome shotgun (WGS) entry which is preliminary data.</text>
</comment>
<organism evidence="2 3">
    <name type="scientific">Paenibacillus oryzisoli</name>
    <dbReference type="NCBI Taxonomy" id="1850517"/>
    <lineage>
        <taxon>Bacteria</taxon>
        <taxon>Bacillati</taxon>
        <taxon>Bacillota</taxon>
        <taxon>Bacilli</taxon>
        <taxon>Bacillales</taxon>
        <taxon>Paenibacillaceae</taxon>
        <taxon>Paenibacillus</taxon>
    </lineage>
</organism>
<dbReference type="STRING" id="1850517.A8708_29695"/>